<organism evidence="1 2">
    <name type="scientific">Halosquirtibacter laminarini</name>
    <dbReference type="NCBI Taxonomy" id="3374600"/>
    <lineage>
        <taxon>Bacteria</taxon>
        <taxon>Pseudomonadati</taxon>
        <taxon>Bacteroidota</taxon>
        <taxon>Bacteroidia</taxon>
        <taxon>Marinilabiliales</taxon>
        <taxon>Prolixibacteraceae</taxon>
        <taxon>Halosquirtibacter</taxon>
    </lineage>
</organism>
<sequence length="450" mass="49538">MSNVIKLKKGLNIPLKGEAEKTIVKASPSQTYAIKPTDFPGLTPKLSVKEGATVKAGTPLFYDKNNTDVKYTSPISGEVVAVVRGERRRILEVVVKADNEIVYEEFQQGKPSSLNGEEIRKNLLSSGLWPMIKMRPYGIVARPDDTPKDIFISCFDSAPLASDLEFILSEEREHFQIGVDALSKLTTGSVHLGLDADRANKMFSSIKNVTTHAFKGVHPAGNVGVQISHVSPINKGEIYWTVSAQDVVSIGRLFDTGKFDAKRVVAVTGSPLNTPKYVETLLGANISSILQESVDTDNVRIISGDVLTGTAVKVDGHASFYSNQVNVLPEGDYYEMFGWGLPGFGKFSPSRTFFSWLGSKAKKFTFDTNLHGEERAFVVTGEYEKVLPMDILPVQLFKAILANDIDKMEQLGIYEVIEEDIALCEYICTSKIDIQKILRDGINTMIKELG</sequence>
<gene>
    <name evidence="1" type="ORF">K4L44_00750</name>
</gene>
<protein>
    <submittedName>
        <fullName evidence="1">Na(+)-translocating NADH-quinone reductase subunit A</fullName>
    </submittedName>
</protein>
<accession>A0AC61NPM4</accession>
<proteinExistence type="predicted"/>
<dbReference type="EMBL" id="CP081303">
    <property type="protein sequence ID" value="QZE14427.1"/>
    <property type="molecule type" value="Genomic_DNA"/>
</dbReference>
<evidence type="ECO:0000313" key="1">
    <source>
        <dbReference type="EMBL" id="QZE14427.1"/>
    </source>
</evidence>
<keyword evidence="2" id="KW-1185">Reference proteome</keyword>
<name>A0AC61NPM4_9BACT</name>
<reference evidence="1" key="1">
    <citation type="submission" date="2021-08" db="EMBL/GenBank/DDBJ databases">
        <title>Novel anaerobic bacterium isolated from sea squirt in East Sea, Republic of Korea.</title>
        <authorList>
            <person name="Nguyen T.H."/>
            <person name="Li Z."/>
            <person name="Lee Y.-J."/>
            <person name="Ko J."/>
            <person name="Kim S.-G."/>
        </authorList>
    </citation>
    <scope>NUCLEOTIDE SEQUENCE</scope>
    <source>
        <strain evidence="1">KCTC 25031</strain>
    </source>
</reference>
<evidence type="ECO:0000313" key="2">
    <source>
        <dbReference type="Proteomes" id="UP000826212"/>
    </source>
</evidence>
<dbReference type="Proteomes" id="UP000826212">
    <property type="component" value="Chromosome"/>
</dbReference>